<dbReference type="SUPFAM" id="SSF47226">
    <property type="entry name" value="Histidine-containing phosphotransfer domain, HPT domain"/>
    <property type="match status" value="1"/>
</dbReference>
<dbReference type="Pfam" id="PF01627">
    <property type="entry name" value="Hpt"/>
    <property type="match status" value="1"/>
</dbReference>
<reference evidence="2 3" key="1">
    <citation type="submission" date="2016-10" db="EMBL/GenBank/DDBJ databases">
        <authorList>
            <person name="de Groot N.N."/>
        </authorList>
    </citation>
    <scope>NUCLEOTIDE SEQUENCE [LARGE SCALE GENOMIC DNA]</scope>
    <source>
        <strain evidence="2 3">DSM 20117</strain>
    </source>
</reference>
<evidence type="ECO:0000259" key="1">
    <source>
        <dbReference type="Pfam" id="PF01627"/>
    </source>
</evidence>
<dbReference type="RefSeq" id="WP_074698732.1">
    <property type="nucleotide sequence ID" value="NZ_FNKH01000002.1"/>
</dbReference>
<dbReference type="EMBL" id="FNKH01000002">
    <property type="protein sequence ID" value="SDQ25393.1"/>
    <property type="molecule type" value="Genomic_DNA"/>
</dbReference>
<gene>
    <name evidence="2" type="ORF">SAMN04489742_0283</name>
</gene>
<dbReference type="KEGG" id="acry:AC20117_15850"/>
<keyword evidence="3" id="KW-1185">Reference proteome</keyword>
<evidence type="ECO:0000313" key="2">
    <source>
        <dbReference type="EMBL" id="SDQ25393.1"/>
    </source>
</evidence>
<dbReference type="Gene3D" id="1.20.120.160">
    <property type="entry name" value="HPT domain"/>
    <property type="match status" value="1"/>
</dbReference>
<proteinExistence type="predicted"/>
<dbReference type="GO" id="GO:0000160">
    <property type="term" value="P:phosphorelay signal transduction system"/>
    <property type="evidence" value="ECO:0007669"/>
    <property type="project" value="InterPro"/>
</dbReference>
<sequence>MCGRPIDGQEGGSNMPKVAPLVSLEALRRLAAELEDEETCRTFVGSFIGTWDERQARLRQAIQASDAKAAMDVVLSVKVSSAMAGAGRLSQLAGNLQVMLLRLGEDIRTSCTMDLFEEIRACGCATMVQLQADYLEPQTGDRGI</sequence>
<dbReference type="AlphaFoldDB" id="A0A1H0ZDB5"/>
<feature type="domain" description="HPt" evidence="1">
    <location>
        <begin position="44"/>
        <end position="117"/>
    </location>
</feature>
<dbReference type="Proteomes" id="UP000181917">
    <property type="component" value="Unassembled WGS sequence"/>
</dbReference>
<dbReference type="InterPro" id="IPR036641">
    <property type="entry name" value="HPT_dom_sf"/>
</dbReference>
<evidence type="ECO:0000313" key="3">
    <source>
        <dbReference type="Proteomes" id="UP000181917"/>
    </source>
</evidence>
<accession>A0A1H0ZDB5</accession>
<dbReference type="InterPro" id="IPR008207">
    <property type="entry name" value="Sig_transdc_His_kin_Hpt_dom"/>
</dbReference>
<protein>
    <recommendedName>
        <fullName evidence="1">HPt domain-containing protein</fullName>
    </recommendedName>
</protein>
<name>A0A1H0ZDB5_9MICC</name>
<dbReference type="OrthoDB" id="4964540at2"/>
<organism evidence="2 3">
    <name type="scientific">Crystallibacter crystallopoietes</name>
    <dbReference type="NCBI Taxonomy" id="37928"/>
    <lineage>
        <taxon>Bacteria</taxon>
        <taxon>Bacillati</taxon>
        <taxon>Actinomycetota</taxon>
        <taxon>Actinomycetes</taxon>
        <taxon>Micrococcales</taxon>
        <taxon>Micrococcaceae</taxon>
        <taxon>Crystallibacter</taxon>
    </lineage>
</organism>